<feature type="compositionally biased region" description="Polar residues" evidence="1">
    <location>
        <begin position="18"/>
        <end position="37"/>
    </location>
</feature>
<name>A0A6J4T1D0_9BACT</name>
<dbReference type="EMBL" id="CADCVN010000967">
    <property type="protein sequence ID" value="CAA9511170.1"/>
    <property type="molecule type" value="Genomic_DNA"/>
</dbReference>
<reference evidence="2" key="1">
    <citation type="submission" date="2020-02" db="EMBL/GenBank/DDBJ databases">
        <authorList>
            <person name="Meier V. D."/>
        </authorList>
    </citation>
    <scope>NUCLEOTIDE SEQUENCE</scope>
    <source>
        <strain evidence="2">AVDCRST_MAG96</strain>
    </source>
</reference>
<accession>A0A6J4T1D0</accession>
<dbReference type="AlphaFoldDB" id="A0A6J4T1D0"/>
<evidence type="ECO:0000313" key="2">
    <source>
        <dbReference type="EMBL" id="CAA9511170.1"/>
    </source>
</evidence>
<sequence length="37" mass="3699">NIGKNLGVLMVKVALPNGTKQSTEGTNKNSLSGLGAS</sequence>
<evidence type="ECO:0000256" key="1">
    <source>
        <dbReference type="SAM" id="MobiDB-lite"/>
    </source>
</evidence>
<protein>
    <submittedName>
        <fullName evidence="2">Uncharacterized protein</fullName>
    </submittedName>
</protein>
<gene>
    <name evidence="2" type="ORF">AVDCRST_MAG96-2463</name>
</gene>
<organism evidence="2">
    <name type="scientific">uncultured Segetibacter sp</name>
    <dbReference type="NCBI Taxonomy" id="481133"/>
    <lineage>
        <taxon>Bacteria</taxon>
        <taxon>Pseudomonadati</taxon>
        <taxon>Bacteroidota</taxon>
        <taxon>Chitinophagia</taxon>
        <taxon>Chitinophagales</taxon>
        <taxon>Chitinophagaceae</taxon>
        <taxon>Segetibacter</taxon>
        <taxon>environmental samples</taxon>
    </lineage>
</organism>
<feature type="region of interest" description="Disordered" evidence="1">
    <location>
        <begin position="16"/>
        <end position="37"/>
    </location>
</feature>
<feature type="non-terminal residue" evidence="2">
    <location>
        <position position="1"/>
    </location>
</feature>
<proteinExistence type="predicted"/>